<evidence type="ECO:0000313" key="2">
    <source>
        <dbReference type="Proteomes" id="UP000324800"/>
    </source>
</evidence>
<name>A0A5J4UBE7_9EUKA</name>
<evidence type="ECO:0000313" key="1">
    <source>
        <dbReference type="EMBL" id="KAA6367540.1"/>
    </source>
</evidence>
<reference evidence="1 2" key="1">
    <citation type="submission" date="2019-03" db="EMBL/GenBank/DDBJ databases">
        <title>Single cell metagenomics reveals metabolic interactions within the superorganism composed of flagellate Streblomastix strix and complex community of Bacteroidetes bacteria on its surface.</title>
        <authorList>
            <person name="Treitli S.C."/>
            <person name="Kolisko M."/>
            <person name="Husnik F."/>
            <person name="Keeling P."/>
            <person name="Hampl V."/>
        </authorList>
    </citation>
    <scope>NUCLEOTIDE SEQUENCE [LARGE SCALE GENOMIC DNA]</scope>
    <source>
        <strain evidence="1">ST1C</strain>
    </source>
</reference>
<dbReference type="Proteomes" id="UP000324800">
    <property type="component" value="Unassembled WGS sequence"/>
</dbReference>
<accession>A0A5J4UBE7</accession>
<protein>
    <submittedName>
        <fullName evidence="1">Uncharacterized protein</fullName>
    </submittedName>
</protein>
<gene>
    <name evidence="1" type="ORF">EZS28_036933</name>
</gene>
<sequence>MKPPNTFIEVKRTALHSKRNDVPKNYALSYTIALQTILIETTLVKDIRGVRKDGVTFHMTIYPKYIANTNKIRYINISLGMNSDITKIAGLSSFLVAGATVTETGFQLDPTQSHLMQQLMIHI</sequence>
<organism evidence="1 2">
    <name type="scientific">Streblomastix strix</name>
    <dbReference type="NCBI Taxonomy" id="222440"/>
    <lineage>
        <taxon>Eukaryota</taxon>
        <taxon>Metamonada</taxon>
        <taxon>Preaxostyla</taxon>
        <taxon>Oxymonadida</taxon>
        <taxon>Streblomastigidae</taxon>
        <taxon>Streblomastix</taxon>
    </lineage>
</organism>
<comment type="caution">
    <text evidence="1">The sequence shown here is derived from an EMBL/GenBank/DDBJ whole genome shotgun (WGS) entry which is preliminary data.</text>
</comment>
<dbReference type="EMBL" id="SNRW01018235">
    <property type="protein sequence ID" value="KAA6367540.1"/>
    <property type="molecule type" value="Genomic_DNA"/>
</dbReference>
<dbReference type="AlphaFoldDB" id="A0A5J4UBE7"/>
<proteinExistence type="predicted"/>